<evidence type="ECO:0000256" key="1">
    <source>
        <dbReference type="ARBA" id="ARBA00022670"/>
    </source>
</evidence>
<evidence type="ECO:0000313" key="7">
    <source>
        <dbReference type="Proteomes" id="UP000807850"/>
    </source>
</evidence>
<dbReference type="Gene3D" id="3.40.50.200">
    <property type="entry name" value="Peptidase S8/S53 domain"/>
    <property type="match status" value="1"/>
</dbReference>
<evidence type="ECO:0000256" key="3">
    <source>
        <dbReference type="ARBA" id="ARBA00022825"/>
    </source>
</evidence>
<proteinExistence type="predicted"/>
<reference evidence="6" key="1">
    <citation type="submission" date="2020-07" db="EMBL/GenBank/DDBJ databases">
        <title>Huge and variable diversity of episymbiotic CPR bacteria and DPANN archaea in groundwater ecosystems.</title>
        <authorList>
            <person name="He C.Y."/>
            <person name="Keren R."/>
            <person name="Whittaker M."/>
            <person name="Farag I.F."/>
            <person name="Doudna J."/>
            <person name="Cate J.H.D."/>
            <person name="Banfield J.F."/>
        </authorList>
    </citation>
    <scope>NUCLEOTIDE SEQUENCE</scope>
    <source>
        <strain evidence="6">NC_groundwater_928_Pr1_S-0.2um_72_17</strain>
    </source>
</reference>
<dbReference type="InterPro" id="IPR000209">
    <property type="entry name" value="Peptidase_S8/S53_dom"/>
</dbReference>
<evidence type="ECO:0000256" key="4">
    <source>
        <dbReference type="SAM" id="MobiDB-lite"/>
    </source>
</evidence>
<dbReference type="EMBL" id="JACQAY010000010">
    <property type="protein sequence ID" value="MBI3538682.1"/>
    <property type="molecule type" value="Genomic_DNA"/>
</dbReference>
<evidence type="ECO:0000259" key="5">
    <source>
        <dbReference type="Pfam" id="PF00082"/>
    </source>
</evidence>
<dbReference type="GO" id="GO:0004252">
    <property type="term" value="F:serine-type endopeptidase activity"/>
    <property type="evidence" value="ECO:0007669"/>
    <property type="project" value="InterPro"/>
</dbReference>
<dbReference type="PROSITE" id="PS00138">
    <property type="entry name" value="SUBTILASE_SER"/>
    <property type="match status" value="1"/>
</dbReference>
<dbReference type="InterPro" id="IPR023828">
    <property type="entry name" value="Peptidase_S8_Ser-AS"/>
</dbReference>
<dbReference type="SUPFAM" id="SSF52743">
    <property type="entry name" value="Subtilisin-like"/>
    <property type="match status" value="1"/>
</dbReference>
<evidence type="ECO:0000313" key="6">
    <source>
        <dbReference type="EMBL" id="MBI3538682.1"/>
    </source>
</evidence>
<accession>A0A9D6L853</accession>
<dbReference type="AlphaFoldDB" id="A0A9D6L853"/>
<dbReference type="InterPro" id="IPR036852">
    <property type="entry name" value="Peptidase_S8/S53_dom_sf"/>
</dbReference>
<comment type="caution">
    <text evidence="6">The sequence shown here is derived from an EMBL/GenBank/DDBJ whole genome shotgun (WGS) entry which is preliminary data.</text>
</comment>
<evidence type="ECO:0000256" key="2">
    <source>
        <dbReference type="ARBA" id="ARBA00022801"/>
    </source>
</evidence>
<gene>
    <name evidence="6" type="ORF">HY076_00195</name>
</gene>
<keyword evidence="3" id="KW-0720">Serine protease</keyword>
<feature type="region of interest" description="Disordered" evidence="4">
    <location>
        <begin position="27"/>
        <end position="63"/>
    </location>
</feature>
<feature type="non-terminal residue" evidence="6">
    <location>
        <position position="1"/>
    </location>
</feature>
<organism evidence="6 7">
    <name type="scientific">Eiseniibacteriota bacterium</name>
    <dbReference type="NCBI Taxonomy" id="2212470"/>
    <lineage>
        <taxon>Bacteria</taxon>
        <taxon>Candidatus Eiseniibacteriota</taxon>
    </lineage>
</organism>
<name>A0A9D6L853_UNCEI</name>
<dbReference type="GO" id="GO:0006508">
    <property type="term" value="P:proteolysis"/>
    <property type="evidence" value="ECO:0007669"/>
    <property type="project" value="UniProtKB-KW"/>
</dbReference>
<dbReference type="Proteomes" id="UP000807850">
    <property type="component" value="Unassembled WGS sequence"/>
</dbReference>
<protein>
    <submittedName>
        <fullName evidence="6">S8 family serine peptidase</fullName>
    </submittedName>
</protein>
<feature type="compositionally biased region" description="Polar residues" evidence="4">
    <location>
        <begin position="44"/>
        <end position="57"/>
    </location>
</feature>
<keyword evidence="2" id="KW-0378">Hydrolase</keyword>
<dbReference type="Pfam" id="PF00082">
    <property type="entry name" value="Peptidase_S8"/>
    <property type="match status" value="1"/>
</dbReference>
<sequence length="236" mass="24740">RAAIATRALGVGAYCVHDRGAIMAHSRGRTGDGRVKPDLGAPTSVYTAGNRSDQQVEQPFGGTSGATPFAAAAALYLKNWMSAGGQMSVFPGEVYAMMLACGDEPRVDERKGTGLVVLPSGGTAWWGRAIVGARQAVTIPLEPPRASAGFEVALWWPEYGRNGAPPAPRERATLALQVASPSGRVATSADPGSVFQRVSLADPPKSNGRWTVTIAGESLPRGAREVYWAAWARPSP</sequence>
<keyword evidence="1" id="KW-0645">Protease</keyword>
<feature type="domain" description="Peptidase S8/S53" evidence="5">
    <location>
        <begin position="7"/>
        <end position="79"/>
    </location>
</feature>